<dbReference type="GO" id="GO:0003682">
    <property type="term" value="F:chromatin binding"/>
    <property type="evidence" value="ECO:0007669"/>
    <property type="project" value="TreeGrafter"/>
</dbReference>
<evidence type="ECO:0000313" key="7">
    <source>
        <dbReference type="Proteomes" id="UP000663834"/>
    </source>
</evidence>
<dbReference type="GO" id="GO:0003714">
    <property type="term" value="F:transcription corepressor activity"/>
    <property type="evidence" value="ECO:0007669"/>
    <property type="project" value="TreeGrafter"/>
</dbReference>
<evidence type="ECO:0000256" key="2">
    <source>
        <dbReference type="ARBA" id="ARBA00023242"/>
    </source>
</evidence>
<keyword evidence="4" id="KW-0175">Coiled coil</keyword>
<keyword evidence="2" id="KW-0539">Nucleus</keyword>
<dbReference type="PANTHER" id="PTHR15111">
    <property type="entry name" value="RNA POLYMERASE II SUBUNIT 5-MEDIATING PROTEIN NNX3"/>
    <property type="match status" value="1"/>
</dbReference>
<gene>
    <name evidence="6" type="ORF">GIL414_LOCUS12781</name>
    <name evidence="5" type="ORF">KQP761_LOCUS12650</name>
</gene>
<organism evidence="5 7">
    <name type="scientific">Rotaria magnacalcarata</name>
    <dbReference type="NCBI Taxonomy" id="392030"/>
    <lineage>
        <taxon>Eukaryota</taxon>
        <taxon>Metazoa</taxon>
        <taxon>Spiralia</taxon>
        <taxon>Gnathifera</taxon>
        <taxon>Rotifera</taxon>
        <taxon>Eurotatoria</taxon>
        <taxon>Bdelloidea</taxon>
        <taxon>Philodinida</taxon>
        <taxon>Philodinidae</taxon>
        <taxon>Rotaria</taxon>
    </lineage>
</organism>
<dbReference type="OrthoDB" id="21413at2759"/>
<feature type="coiled-coil region" evidence="4">
    <location>
        <begin position="38"/>
        <end position="65"/>
    </location>
</feature>
<dbReference type="GO" id="GO:0000122">
    <property type="term" value="P:negative regulation of transcription by RNA polymerase II"/>
    <property type="evidence" value="ECO:0007669"/>
    <property type="project" value="TreeGrafter"/>
</dbReference>
<dbReference type="AlphaFoldDB" id="A0A815QJU9"/>
<dbReference type="InterPro" id="IPR009053">
    <property type="entry name" value="Prefoldin"/>
</dbReference>
<dbReference type="Proteomes" id="UP000681720">
    <property type="component" value="Unassembled WGS sequence"/>
</dbReference>
<evidence type="ECO:0000256" key="3">
    <source>
        <dbReference type="ARBA" id="ARBA00038295"/>
    </source>
</evidence>
<comment type="similarity">
    <text evidence="3">Belongs to the RNA polymerase II subunit 5-mediating protein family.</text>
</comment>
<name>A0A815QJU9_9BILA</name>
<evidence type="ECO:0000313" key="5">
    <source>
        <dbReference type="EMBL" id="CAF1463392.1"/>
    </source>
</evidence>
<reference evidence="5" key="1">
    <citation type="submission" date="2021-02" db="EMBL/GenBank/DDBJ databases">
        <authorList>
            <person name="Nowell W R."/>
        </authorList>
    </citation>
    <scope>NUCLEOTIDE SEQUENCE</scope>
</reference>
<evidence type="ECO:0000256" key="1">
    <source>
        <dbReference type="ARBA" id="ARBA00004123"/>
    </source>
</evidence>
<comment type="caution">
    <text evidence="5">The sequence shown here is derived from an EMBL/GenBank/DDBJ whole genome shotgun (WGS) entry which is preliminary data.</text>
</comment>
<dbReference type="Proteomes" id="UP000663834">
    <property type="component" value="Unassembled WGS sequence"/>
</dbReference>
<dbReference type="EMBL" id="CAJNOW010005767">
    <property type="protein sequence ID" value="CAF1463392.1"/>
    <property type="molecule type" value="Genomic_DNA"/>
</dbReference>
<evidence type="ECO:0000256" key="4">
    <source>
        <dbReference type="SAM" id="Coils"/>
    </source>
</evidence>
<dbReference type="PANTHER" id="PTHR15111:SF0">
    <property type="entry name" value="UNCONVENTIONAL PREFOLDIN RPB5 INTERACTOR 1"/>
    <property type="match status" value="1"/>
</dbReference>
<dbReference type="InterPro" id="IPR052255">
    <property type="entry name" value="RNA_pol_II_subunit5-mediator"/>
</dbReference>
<dbReference type="CDD" id="cd23159">
    <property type="entry name" value="Prefoldin_URI1"/>
    <property type="match status" value="1"/>
</dbReference>
<sequence>MVPFRKLAFIPGRIVHSNEILVLLGDNYFVERKCKQSIEIVNRRLENIKEKIEKHRKEKEVFNQQKKYTSEFLNDRKTMFEIKENDDDTDVKQEEKNPLNRRTKLTDEEIREERRRLQERAKKLAVTSQKRVHFDDEKMDVDSDEDEDDTPREQFRKIFIHHTNTDSQPVGVGDPSPALFPYPGAIGIETTPVAFTGRTIEREGITTTIVEPPKRVLKFKASRHQQ</sequence>
<dbReference type="GO" id="GO:0019212">
    <property type="term" value="F:phosphatase inhibitor activity"/>
    <property type="evidence" value="ECO:0007669"/>
    <property type="project" value="TreeGrafter"/>
</dbReference>
<comment type="subcellular location">
    <subcellularLocation>
        <location evidence="1">Nucleus</location>
    </subcellularLocation>
</comment>
<dbReference type="Gene3D" id="1.10.287.370">
    <property type="match status" value="1"/>
</dbReference>
<dbReference type="GO" id="GO:0005634">
    <property type="term" value="C:nucleus"/>
    <property type="evidence" value="ECO:0007669"/>
    <property type="project" value="UniProtKB-SubCell"/>
</dbReference>
<feature type="coiled-coil region" evidence="4">
    <location>
        <begin position="100"/>
        <end position="127"/>
    </location>
</feature>
<evidence type="ECO:0000313" key="6">
    <source>
        <dbReference type="EMBL" id="CAF4019520.1"/>
    </source>
</evidence>
<dbReference type="InterPro" id="IPR004127">
    <property type="entry name" value="Prefoldin_subunit_alpha"/>
</dbReference>
<dbReference type="EMBL" id="CAJOBJ010005050">
    <property type="protein sequence ID" value="CAF4019520.1"/>
    <property type="molecule type" value="Genomic_DNA"/>
</dbReference>
<accession>A0A815QJU9</accession>
<dbReference type="SUPFAM" id="SSF46579">
    <property type="entry name" value="Prefoldin"/>
    <property type="match status" value="1"/>
</dbReference>
<proteinExistence type="inferred from homology"/>
<dbReference type="Pfam" id="PF02996">
    <property type="entry name" value="Prefoldin"/>
    <property type="match status" value="1"/>
</dbReference>
<protein>
    <submittedName>
        <fullName evidence="5">Uncharacterized protein</fullName>
    </submittedName>
</protein>